<protein>
    <recommendedName>
        <fullName evidence="10">Tyrosine--tRNA ligase</fullName>
        <ecNumber evidence="10">6.1.1.1</ecNumber>
    </recommendedName>
    <alternativeName>
        <fullName evidence="10">Tyrosyl-tRNA synthetase</fullName>
        <shortName evidence="10">TyrRS</shortName>
    </alternativeName>
</protein>
<keyword evidence="14" id="KW-1185">Reference proteome</keyword>
<dbReference type="PANTHER" id="PTHR11766">
    <property type="entry name" value="TYROSYL-TRNA SYNTHETASE"/>
    <property type="match status" value="1"/>
</dbReference>
<dbReference type="GO" id="GO:0005829">
    <property type="term" value="C:cytosol"/>
    <property type="evidence" value="ECO:0007669"/>
    <property type="project" value="TreeGrafter"/>
</dbReference>
<dbReference type="InterPro" id="IPR001412">
    <property type="entry name" value="aa-tRNA-synth_I_CS"/>
</dbReference>
<comment type="subunit">
    <text evidence="1 10">Homodimer.</text>
</comment>
<dbReference type="NCBIfam" id="TIGR00234">
    <property type="entry name" value="tyrS"/>
    <property type="match status" value="1"/>
</dbReference>
<dbReference type="CDD" id="cd00805">
    <property type="entry name" value="TyrRS_core"/>
    <property type="match status" value="1"/>
</dbReference>
<dbReference type="GO" id="GO:0004831">
    <property type="term" value="F:tyrosine-tRNA ligase activity"/>
    <property type="evidence" value="ECO:0007669"/>
    <property type="project" value="UniProtKB-UniRule"/>
</dbReference>
<evidence type="ECO:0000313" key="13">
    <source>
        <dbReference type="EMBL" id="RDU70647.1"/>
    </source>
</evidence>
<keyword evidence="8 10" id="KW-0030">Aminoacyl-tRNA synthetase</keyword>
<evidence type="ECO:0000256" key="4">
    <source>
        <dbReference type="ARBA" id="ARBA00022741"/>
    </source>
</evidence>
<dbReference type="Gene3D" id="3.40.50.620">
    <property type="entry name" value="HUPs"/>
    <property type="match status" value="1"/>
</dbReference>
<evidence type="ECO:0000259" key="12">
    <source>
        <dbReference type="Pfam" id="PF22421"/>
    </source>
</evidence>
<organism evidence="13 14">
    <name type="scientific">Helicobacter aurati</name>
    <dbReference type="NCBI Taxonomy" id="137778"/>
    <lineage>
        <taxon>Bacteria</taxon>
        <taxon>Pseudomonadati</taxon>
        <taxon>Campylobacterota</taxon>
        <taxon>Epsilonproteobacteria</taxon>
        <taxon>Campylobacterales</taxon>
        <taxon>Helicobacteraceae</taxon>
        <taxon>Helicobacter</taxon>
    </lineage>
</organism>
<dbReference type="InterPro" id="IPR024088">
    <property type="entry name" value="Tyr-tRNA-ligase_bac-type"/>
</dbReference>
<dbReference type="InterPro" id="IPR024108">
    <property type="entry name" value="Tyr-tRNA-ligase_bac_2"/>
</dbReference>
<dbReference type="AlphaFoldDB" id="A0A3D8IZE9"/>
<dbReference type="EC" id="6.1.1.1" evidence="10"/>
<dbReference type="SUPFAM" id="SSF55174">
    <property type="entry name" value="Alpha-L RNA-binding motif"/>
    <property type="match status" value="1"/>
</dbReference>
<dbReference type="PROSITE" id="PS00178">
    <property type="entry name" value="AA_TRNA_LIGASE_I"/>
    <property type="match status" value="1"/>
</dbReference>
<comment type="caution">
    <text evidence="13">The sequence shown here is derived from an EMBL/GenBank/DDBJ whole genome shotgun (WGS) entry which is preliminary data.</text>
</comment>
<keyword evidence="7 10" id="KW-0648">Protein biosynthesis</keyword>
<gene>
    <name evidence="10" type="primary">tyrS</name>
    <name evidence="13" type="ORF">CQA66_07970</name>
</gene>
<dbReference type="Pfam" id="PF00579">
    <property type="entry name" value="tRNA-synt_1b"/>
    <property type="match status" value="1"/>
</dbReference>
<keyword evidence="3 10" id="KW-0436">Ligase</keyword>
<dbReference type="GO" id="GO:0006437">
    <property type="term" value="P:tyrosyl-tRNA aminoacylation"/>
    <property type="evidence" value="ECO:0007669"/>
    <property type="project" value="UniProtKB-UniRule"/>
</dbReference>
<dbReference type="OrthoDB" id="9804243at2"/>
<dbReference type="Gene3D" id="1.10.240.10">
    <property type="entry name" value="Tyrosyl-Transfer RNA Synthetase"/>
    <property type="match status" value="1"/>
</dbReference>
<dbReference type="InterPro" id="IPR014729">
    <property type="entry name" value="Rossmann-like_a/b/a_fold"/>
</dbReference>
<evidence type="ECO:0000256" key="2">
    <source>
        <dbReference type="ARBA" id="ARBA00022490"/>
    </source>
</evidence>
<keyword evidence="4 10" id="KW-0547">Nucleotide-binding</keyword>
<dbReference type="PANTHER" id="PTHR11766:SF1">
    <property type="entry name" value="TYROSINE--TRNA LIGASE"/>
    <property type="match status" value="1"/>
</dbReference>
<proteinExistence type="inferred from homology"/>
<evidence type="ECO:0000256" key="9">
    <source>
        <dbReference type="ARBA" id="ARBA00048248"/>
    </source>
</evidence>
<dbReference type="Proteomes" id="UP000256424">
    <property type="component" value="Unassembled WGS sequence"/>
</dbReference>
<dbReference type="SUPFAM" id="SSF52374">
    <property type="entry name" value="Nucleotidylyl transferase"/>
    <property type="match status" value="1"/>
</dbReference>
<comment type="function">
    <text evidence="10">Catalyzes the attachment of tyrosine to tRNA(Tyr) in a two-step reaction: tyrosine is first activated by ATP to form Tyr-AMP and then transferred to the acceptor end of tRNA(Tyr).</text>
</comment>
<dbReference type="GO" id="GO:0005524">
    <property type="term" value="F:ATP binding"/>
    <property type="evidence" value="ECO:0007669"/>
    <property type="project" value="UniProtKB-UniRule"/>
</dbReference>
<evidence type="ECO:0000256" key="8">
    <source>
        <dbReference type="ARBA" id="ARBA00023146"/>
    </source>
</evidence>
<evidence type="ECO:0000256" key="10">
    <source>
        <dbReference type="HAMAP-Rule" id="MF_02007"/>
    </source>
</evidence>
<dbReference type="EMBL" id="NXLW01000018">
    <property type="protein sequence ID" value="RDU70647.1"/>
    <property type="molecule type" value="Genomic_DNA"/>
</dbReference>
<evidence type="ECO:0000256" key="7">
    <source>
        <dbReference type="ARBA" id="ARBA00022917"/>
    </source>
</evidence>
<dbReference type="GO" id="GO:0003723">
    <property type="term" value="F:RNA binding"/>
    <property type="evidence" value="ECO:0007669"/>
    <property type="project" value="UniProtKB-KW"/>
</dbReference>
<dbReference type="FunFam" id="3.40.50.620:FF:000061">
    <property type="entry name" value="Tyrosine--tRNA ligase"/>
    <property type="match status" value="1"/>
</dbReference>
<dbReference type="PRINTS" id="PR01040">
    <property type="entry name" value="TRNASYNTHTYR"/>
</dbReference>
<feature type="short sequence motif" description="'HIGH' region" evidence="10">
    <location>
        <begin position="47"/>
        <end position="56"/>
    </location>
</feature>
<comment type="similarity">
    <text evidence="10">Belongs to the class-I aminoacyl-tRNA synthetase family. TyrS type 2 subfamily.</text>
</comment>
<feature type="short sequence motif" description="'KMSKS' region" evidence="10">
    <location>
        <begin position="232"/>
        <end position="236"/>
    </location>
</feature>
<dbReference type="HAMAP" id="MF_02007">
    <property type="entry name" value="Tyr_tRNA_synth_type2"/>
    <property type="match status" value="1"/>
</dbReference>
<evidence type="ECO:0000256" key="5">
    <source>
        <dbReference type="ARBA" id="ARBA00022840"/>
    </source>
</evidence>
<dbReference type="InterPro" id="IPR054608">
    <property type="entry name" value="SYY-like_C"/>
</dbReference>
<evidence type="ECO:0000256" key="6">
    <source>
        <dbReference type="ARBA" id="ARBA00022884"/>
    </source>
</evidence>
<dbReference type="InterPro" id="IPR002305">
    <property type="entry name" value="aa-tRNA-synth_Ic"/>
</dbReference>
<comment type="catalytic activity">
    <reaction evidence="9 10">
        <text>tRNA(Tyr) + L-tyrosine + ATP = L-tyrosyl-tRNA(Tyr) + AMP + diphosphate + H(+)</text>
        <dbReference type="Rhea" id="RHEA:10220"/>
        <dbReference type="Rhea" id="RHEA-COMP:9706"/>
        <dbReference type="Rhea" id="RHEA-COMP:9707"/>
        <dbReference type="ChEBI" id="CHEBI:15378"/>
        <dbReference type="ChEBI" id="CHEBI:30616"/>
        <dbReference type="ChEBI" id="CHEBI:33019"/>
        <dbReference type="ChEBI" id="CHEBI:58315"/>
        <dbReference type="ChEBI" id="CHEBI:78442"/>
        <dbReference type="ChEBI" id="CHEBI:78536"/>
        <dbReference type="ChEBI" id="CHEBI:456215"/>
        <dbReference type="EC" id="6.1.1.1"/>
    </reaction>
</comment>
<evidence type="ECO:0000256" key="11">
    <source>
        <dbReference type="PROSITE-ProRule" id="PRU00182"/>
    </source>
</evidence>
<feature type="domain" description="Tyrosine--tRNA ligase SYY-like C-terminal" evidence="12">
    <location>
        <begin position="330"/>
        <end position="398"/>
    </location>
</feature>
<dbReference type="Pfam" id="PF22421">
    <property type="entry name" value="SYY_C-terminal"/>
    <property type="match status" value="1"/>
</dbReference>
<dbReference type="PROSITE" id="PS50889">
    <property type="entry name" value="S4"/>
    <property type="match status" value="1"/>
</dbReference>
<evidence type="ECO:0000256" key="3">
    <source>
        <dbReference type="ARBA" id="ARBA00022598"/>
    </source>
</evidence>
<comment type="subcellular location">
    <subcellularLocation>
        <location evidence="10">Cytoplasm</location>
    </subcellularLocation>
</comment>
<reference evidence="13 14" key="1">
    <citation type="submission" date="2018-04" db="EMBL/GenBank/DDBJ databases">
        <title>Novel Campyloabacter and Helicobacter Species and Strains.</title>
        <authorList>
            <person name="Mannion A.J."/>
            <person name="Shen Z."/>
            <person name="Fox J.G."/>
        </authorList>
    </citation>
    <scope>NUCLEOTIDE SEQUENCE [LARGE SCALE GENOMIC DNA]</scope>
    <source>
        <strain evidence="13 14">MIT 97-5075</strain>
    </source>
</reference>
<keyword evidence="5 10" id="KW-0067">ATP-binding</keyword>
<accession>A0A3D8IZE9</accession>
<keyword evidence="2 10" id="KW-0963">Cytoplasm</keyword>
<name>A0A3D8IZE9_9HELI</name>
<keyword evidence="6 11" id="KW-0694">RNA-binding</keyword>
<dbReference type="InterPro" id="IPR002307">
    <property type="entry name" value="Tyr-tRNA-ligase"/>
</dbReference>
<evidence type="ECO:0000313" key="14">
    <source>
        <dbReference type="Proteomes" id="UP000256424"/>
    </source>
</evidence>
<evidence type="ECO:0000256" key="1">
    <source>
        <dbReference type="ARBA" id="ARBA00011738"/>
    </source>
</evidence>
<dbReference type="InterPro" id="IPR036986">
    <property type="entry name" value="S4_RNA-bd_sf"/>
</dbReference>
<feature type="binding site" evidence="10">
    <location>
        <position position="235"/>
    </location>
    <ligand>
        <name>ATP</name>
        <dbReference type="ChEBI" id="CHEBI:30616"/>
    </ligand>
</feature>
<sequence length="404" mass="45643">MQHKIQEAMIEIQRGCVEFIGKEYIESLVARFYQTGERFIVKAGFDPTAPDLHLGHSVLLRKLATFQQFGGRVKFLIGDFTATIGDPSGKKETRKTLTFEEVAENAKTYEMQVFKILDTQLTDICFNSKWLGSLGSAGMMQLTAQYSVARMMERDDFAKRFKENLPISIVEFMYPLLQGYDSVALNCDIELGGNDQKFNLLVGRALQRSYGCGKEQSVLTMPLLEGLDGIHKMSKSLNNYIGVIEEAKSMYAKILSISDVLMWRYYELMSIKSSKEITVLKDSVANNSLHPKAAKEALALEITTVFHNAELAREAQEEFQHIFHQKGIPHDIDSINVQVGTWICKVLLDLGFSPSSSQARRDIKAGALQINEEKMQDESFVFSQRGQYVIKLGKRKFAKIIVTD</sequence>
<dbReference type="Gene3D" id="3.10.290.10">
    <property type="entry name" value="RNA-binding S4 domain"/>
    <property type="match status" value="1"/>
</dbReference>